<name>A0A2R5GW77_9STRA</name>
<sequence>MAGRIAEVVYDEVRQEKSRYSAAPPRENEVQTDFVFDAVKVNAGDTLSPEHFAQLFDYTGFSRIFTVSF</sequence>
<comment type="caution">
    <text evidence="1">The sequence shown here is derived from an EMBL/GenBank/DDBJ whole genome shotgun (WGS) entry which is preliminary data.</text>
</comment>
<dbReference type="Proteomes" id="UP000241890">
    <property type="component" value="Unassembled WGS sequence"/>
</dbReference>
<organism evidence="1 2">
    <name type="scientific">Hondaea fermentalgiana</name>
    <dbReference type="NCBI Taxonomy" id="2315210"/>
    <lineage>
        <taxon>Eukaryota</taxon>
        <taxon>Sar</taxon>
        <taxon>Stramenopiles</taxon>
        <taxon>Bigyra</taxon>
        <taxon>Labyrinthulomycetes</taxon>
        <taxon>Thraustochytrida</taxon>
        <taxon>Thraustochytriidae</taxon>
        <taxon>Hondaea</taxon>
    </lineage>
</organism>
<evidence type="ECO:0000313" key="1">
    <source>
        <dbReference type="EMBL" id="GBG32194.1"/>
    </source>
</evidence>
<keyword evidence="2" id="KW-1185">Reference proteome</keyword>
<dbReference type="AlphaFoldDB" id="A0A2R5GW77"/>
<protein>
    <submittedName>
        <fullName evidence="1">Uncharacterized protein</fullName>
    </submittedName>
</protein>
<accession>A0A2R5GW77</accession>
<reference evidence="1 2" key="1">
    <citation type="submission" date="2017-12" db="EMBL/GenBank/DDBJ databases">
        <title>Sequencing, de novo assembly and annotation of complete genome of a new Thraustochytrid species, strain FCC1311.</title>
        <authorList>
            <person name="Sedici K."/>
            <person name="Godart F."/>
            <person name="Aiese Cigliano R."/>
            <person name="Sanseverino W."/>
            <person name="Barakat M."/>
            <person name="Ortet P."/>
            <person name="Marechal E."/>
            <person name="Cagnac O."/>
            <person name="Amato A."/>
        </authorList>
    </citation>
    <scope>NUCLEOTIDE SEQUENCE [LARGE SCALE GENOMIC DNA]</scope>
</reference>
<evidence type="ECO:0000313" key="2">
    <source>
        <dbReference type="Proteomes" id="UP000241890"/>
    </source>
</evidence>
<dbReference type="EMBL" id="BEYU01000116">
    <property type="protein sequence ID" value="GBG32194.1"/>
    <property type="molecule type" value="Genomic_DNA"/>
</dbReference>
<proteinExistence type="predicted"/>
<dbReference type="InParanoid" id="A0A2R5GW77"/>
<gene>
    <name evidence="1" type="ORF">FCC1311_084192</name>
</gene>